<dbReference type="RefSeq" id="WP_203990471.1">
    <property type="nucleotide sequence ID" value="NZ_BOPG01000012.1"/>
</dbReference>
<dbReference type="EMBL" id="BOPG01000012">
    <property type="protein sequence ID" value="GIJ54808.1"/>
    <property type="molecule type" value="Genomic_DNA"/>
</dbReference>
<dbReference type="Proteomes" id="UP000612585">
    <property type="component" value="Unassembled WGS sequence"/>
</dbReference>
<dbReference type="Pfam" id="PF18238">
    <property type="entry name" value="LnmK_N_HDF"/>
    <property type="match status" value="1"/>
</dbReference>
<dbReference type="InterPro" id="IPR024091">
    <property type="entry name" value="LnmK-like_bifun_acyl/decarbox"/>
</dbReference>
<reference evidence="2" key="1">
    <citation type="submission" date="2021-01" db="EMBL/GenBank/DDBJ databases">
        <title>Whole genome shotgun sequence of Virgisporangium aurantiacum NBRC 16421.</title>
        <authorList>
            <person name="Komaki H."/>
            <person name="Tamura T."/>
        </authorList>
    </citation>
    <scope>NUCLEOTIDE SEQUENCE</scope>
    <source>
        <strain evidence="2">NBRC 16421</strain>
    </source>
</reference>
<dbReference type="NCBIfam" id="TIGR04098">
    <property type="entry name" value="LnmK_bifunc"/>
    <property type="match status" value="1"/>
</dbReference>
<dbReference type="Gene3D" id="3.10.129.10">
    <property type="entry name" value="Hotdog Thioesterase"/>
    <property type="match status" value="1"/>
</dbReference>
<name>A0A8J4DYU2_9ACTN</name>
<evidence type="ECO:0000313" key="3">
    <source>
        <dbReference type="Proteomes" id="UP000612585"/>
    </source>
</evidence>
<comment type="caution">
    <text evidence="2">The sequence shown here is derived from an EMBL/GenBank/DDBJ whole genome shotgun (WGS) entry which is preliminary data.</text>
</comment>
<gene>
    <name evidence="2" type="ORF">Vau01_023240</name>
</gene>
<dbReference type="AlphaFoldDB" id="A0A8J4DYU2"/>
<feature type="domain" description="LnmK N-terminal" evidence="1">
    <location>
        <begin position="18"/>
        <end position="115"/>
    </location>
</feature>
<evidence type="ECO:0000313" key="2">
    <source>
        <dbReference type="EMBL" id="GIJ54808.1"/>
    </source>
</evidence>
<sequence>MRILERPAPTVLDPSSVTRTEVVRPAMCGHNSLFAGQIGDWTWDAVSELCGVDVLRARTAAGDPTYLSFYYYRIRGGRAFHLRTPSFGDTLRITTRLYDFGSESVLALHRIDRGDDSLRVENLNRWISRGGGTSNETLVRASPVGFTHRHLPTLPADRSPRVACGTARTALTFLPDTRYVDASPPRRLRYPVDPSRDLNGVGLLYFASYFSIVDRALLDLYRGLGRGDTAFLDRVVVDQQLCYLGNADADCVIAIDVRHRTDRADPGREVVDVVLRDSRTDRLLAVCTLHLLTTPSDGRHP</sequence>
<proteinExistence type="predicted"/>
<keyword evidence="3" id="KW-1185">Reference proteome</keyword>
<organism evidence="2 3">
    <name type="scientific">Virgisporangium aurantiacum</name>
    <dbReference type="NCBI Taxonomy" id="175570"/>
    <lineage>
        <taxon>Bacteria</taxon>
        <taxon>Bacillati</taxon>
        <taxon>Actinomycetota</taxon>
        <taxon>Actinomycetes</taxon>
        <taxon>Micromonosporales</taxon>
        <taxon>Micromonosporaceae</taxon>
        <taxon>Virgisporangium</taxon>
    </lineage>
</organism>
<evidence type="ECO:0000259" key="1">
    <source>
        <dbReference type="Pfam" id="PF18238"/>
    </source>
</evidence>
<accession>A0A8J4DYU2</accession>
<dbReference type="InterPro" id="IPR040718">
    <property type="entry name" value="LnmK_N_HDF"/>
</dbReference>
<protein>
    <recommendedName>
        <fullName evidence="1">LnmK N-terminal domain-containing protein</fullName>
    </recommendedName>
</protein>